<keyword evidence="7" id="KW-1185">Reference proteome</keyword>
<dbReference type="PRINTS" id="PR00326">
    <property type="entry name" value="GTP1OBG"/>
</dbReference>
<dbReference type="Proteomes" id="UP000011082">
    <property type="component" value="Unassembled WGS sequence"/>
</dbReference>
<dbReference type="VEuPathDB" id="MicrosporidiaDB:VICG_01804"/>
<feature type="domain" description="G" evidence="5">
    <location>
        <begin position="209"/>
        <end position="263"/>
    </location>
</feature>
<dbReference type="InterPro" id="IPR043358">
    <property type="entry name" value="GNL1-like"/>
</dbReference>
<gene>
    <name evidence="6" type="ORF">VICG_01804</name>
</gene>
<evidence type="ECO:0000313" key="7">
    <source>
        <dbReference type="Proteomes" id="UP000011082"/>
    </source>
</evidence>
<protein>
    <recommendedName>
        <fullName evidence="5">G domain-containing protein</fullName>
    </recommendedName>
</protein>
<dbReference type="InterPro" id="IPR027417">
    <property type="entry name" value="P-loop_NTPase"/>
</dbReference>
<keyword evidence="3" id="KW-0378">Hydrolase</keyword>
<dbReference type="RefSeq" id="XP_007605249.1">
    <property type="nucleotide sequence ID" value="XM_007605187.1"/>
</dbReference>
<dbReference type="EMBL" id="JH370148">
    <property type="protein sequence ID" value="ELA41205.1"/>
    <property type="molecule type" value="Genomic_DNA"/>
</dbReference>
<dbReference type="InterPro" id="IPR006073">
    <property type="entry name" value="GTP-bd"/>
</dbReference>
<accession>L2GL36</accession>
<name>L2GL36_VITCO</name>
<reference evidence="7" key="1">
    <citation type="submission" date="2011-05" db="EMBL/GenBank/DDBJ databases">
        <title>The genome sequence of Vittaforma corneae strain ATCC 50505.</title>
        <authorList>
            <consortium name="The Broad Institute Genome Sequencing Platform"/>
            <person name="Cuomo C."/>
            <person name="Didier E."/>
            <person name="Bowers L."/>
            <person name="Young S.K."/>
            <person name="Zeng Q."/>
            <person name="Gargeya S."/>
            <person name="Fitzgerald M."/>
            <person name="Haas B."/>
            <person name="Abouelleil A."/>
            <person name="Alvarado L."/>
            <person name="Arachchi H.M."/>
            <person name="Berlin A."/>
            <person name="Chapman S.B."/>
            <person name="Gearin G."/>
            <person name="Goldberg J."/>
            <person name="Griggs A."/>
            <person name="Gujja S."/>
            <person name="Hansen M."/>
            <person name="Heiman D."/>
            <person name="Howarth C."/>
            <person name="Larimer J."/>
            <person name="Lui A."/>
            <person name="MacDonald P.J.P."/>
            <person name="McCowen C."/>
            <person name="Montmayeur A."/>
            <person name="Murphy C."/>
            <person name="Neiman D."/>
            <person name="Pearson M."/>
            <person name="Priest M."/>
            <person name="Roberts A."/>
            <person name="Saif S."/>
            <person name="Shea T."/>
            <person name="Sisk P."/>
            <person name="Stolte C."/>
            <person name="Sykes S."/>
            <person name="Wortman J."/>
            <person name="Nusbaum C."/>
            <person name="Birren B."/>
        </authorList>
    </citation>
    <scope>NUCLEOTIDE SEQUENCE [LARGE SCALE GENOMIC DNA]</scope>
    <source>
        <strain evidence="7">ATCC 50505</strain>
    </source>
</reference>
<sequence length="349" mass="39740">MKTAKKKSSNLASLLIADRFSGKTCPKKHIQRNSVTQFTPLLMLNEKLTIENKPISNSKYTPESTEALQVKYEKLIASMDCSLSIPPRVPHEFVEAGDFKQLENFVFNCWKYSHNDKVFERNIEIWRQFWITCERSTTIAQILDARDPLAYFNEDILKFYPEKNHVLLINKLDLDKNAEKKLLMLGAKNVQVYAYSTRNSTFDFCLSGTIGLIGYPNVGKSSTINMILHQKKVKVSSTPGKTKLIQTIETPNFTLLDCPGLVFPCHSKIELVLMGILNIDQITDLHKYEQCVVNRIGVGTLKRFYRIADSECDFLTAMSLQKGWVKSKCLKMIAKDYAMGEIPAPFADS</sequence>
<dbReference type="OMA" id="HISAVNN"/>
<proteinExistence type="predicted"/>
<evidence type="ECO:0000256" key="4">
    <source>
        <dbReference type="ARBA" id="ARBA00023134"/>
    </source>
</evidence>
<evidence type="ECO:0000256" key="2">
    <source>
        <dbReference type="ARBA" id="ARBA00022741"/>
    </source>
</evidence>
<dbReference type="PANTHER" id="PTHR45709">
    <property type="entry name" value="LARGE SUBUNIT GTPASE 1 HOMOLOG-RELATED"/>
    <property type="match status" value="1"/>
</dbReference>
<evidence type="ECO:0000256" key="1">
    <source>
        <dbReference type="ARBA" id="ARBA00022490"/>
    </source>
</evidence>
<evidence type="ECO:0000256" key="3">
    <source>
        <dbReference type="ARBA" id="ARBA00022801"/>
    </source>
</evidence>
<dbReference type="GO" id="GO:0005829">
    <property type="term" value="C:cytosol"/>
    <property type="evidence" value="ECO:0007669"/>
    <property type="project" value="TreeGrafter"/>
</dbReference>
<dbReference type="InParanoid" id="L2GL36"/>
<dbReference type="PANTHER" id="PTHR45709:SF2">
    <property type="entry name" value="LARGE SUBUNIT GTPASE 1 HOMOLOG"/>
    <property type="match status" value="1"/>
</dbReference>
<keyword evidence="1" id="KW-0963">Cytoplasm</keyword>
<dbReference type="GO" id="GO:0003924">
    <property type="term" value="F:GTPase activity"/>
    <property type="evidence" value="ECO:0007669"/>
    <property type="project" value="InterPro"/>
</dbReference>
<organism evidence="6 7">
    <name type="scientific">Vittaforma corneae (strain ATCC 50505)</name>
    <name type="common">Microsporidian parasite</name>
    <name type="synonym">Nosema corneum</name>
    <dbReference type="NCBI Taxonomy" id="993615"/>
    <lineage>
        <taxon>Eukaryota</taxon>
        <taxon>Fungi</taxon>
        <taxon>Fungi incertae sedis</taxon>
        <taxon>Microsporidia</taxon>
        <taxon>Nosematidae</taxon>
        <taxon>Vittaforma</taxon>
    </lineage>
</organism>
<dbReference type="STRING" id="993615.L2GL36"/>
<dbReference type="SUPFAM" id="SSF52540">
    <property type="entry name" value="P-loop containing nucleoside triphosphate hydrolases"/>
    <property type="match status" value="1"/>
</dbReference>
<keyword evidence="2" id="KW-0547">Nucleotide-binding</keyword>
<dbReference type="Gene3D" id="3.40.50.300">
    <property type="entry name" value="P-loop containing nucleotide triphosphate hydrolases"/>
    <property type="match status" value="1"/>
</dbReference>
<evidence type="ECO:0000259" key="5">
    <source>
        <dbReference type="Pfam" id="PF01926"/>
    </source>
</evidence>
<evidence type="ECO:0000313" key="6">
    <source>
        <dbReference type="EMBL" id="ELA41205.1"/>
    </source>
</evidence>
<dbReference type="Pfam" id="PF01926">
    <property type="entry name" value="MMR_HSR1"/>
    <property type="match status" value="1"/>
</dbReference>
<dbReference type="OrthoDB" id="61815at2759"/>
<dbReference type="GO" id="GO:0000054">
    <property type="term" value="P:ribosomal subunit export from nucleus"/>
    <property type="evidence" value="ECO:0007669"/>
    <property type="project" value="TreeGrafter"/>
</dbReference>
<dbReference type="GO" id="GO:0005525">
    <property type="term" value="F:GTP binding"/>
    <property type="evidence" value="ECO:0007669"/>
    <property type="project" value="UniProtKB-KW"/>
</dbReference>
<keyword evidence="4" id="KW-0342">GTP-binding</keyword>
<dbReference type="AlphaFoldDB" id="L2GL36"/>
<dbReference type="HOGENOM" id="CLU_047739_0_0_1"/>
<dbReference type="GeneID" id="19882514"/>